<dbReference type="SUPFAM" id="SSF52266">
    <property type="entry name" value="SGNH hydrolase"/>
    <property type="match status" value="1"/>
</dbReference>
<organism evidence="1 2">
    <name type="scientific">Liquorilactobacillus sucicola DSM 21376 = JCM 15457</name>
    <dbReference type="NCBI Taxonomy" id="1423806"/>
    <lineage>
        <taxon>Bacteria</taxon>
        <taxon>Bacillati</taxon>
        <taxon>Bacillota</taxon>
        <taxon>Bacilli</taxon>
        <taxon>Lactobacillales</taxon>
        <taxon>Lactobacillaceae</taxon>
        <taxon>Liquorilactobacillus</taxon>
    </lineage>
</organism>
<protein>
    <recommendedName>
        <fullName evidence="3">SGNH hydrolase-type esterase domain-containing protein</fullName>
    </recommendedName>
</protein>
<gene>
    <name evidence="1" type="ORF">FD15_GL000344</name>
</gene>
<dbReference type="Proteomes" id="UP000050961">
    <property type="component" value="Unassembled WGS sequence"/>
</dbReference>
<dbReference type="InterPro" id="IPR053140">
    <property type="entry name" value="GDSL_Rv0518-like"/>
</dbReference>
<dbReference type="STRING" id="1423806.FD15_GL000344"/>
<dbReference type="Pfam" id="PF00657">
    <property type="entry name" value="Lipase_GDSL"/>
    <property type="match status" value="1"/>
</dbReference>
<dbReference type="PANTHER" id="PTHR43784:SF2">
    <property type="entry name" value="GDSL-LIKE LIPASE_ACYLHYDROLASE, PUTATIVE (AFU_ORTHOLOGUE AFUA_2G00820)-RELATED"/>
    <property type="match status" value="1"/>
</dbReference>
<evidence type="ECO:0000313" key="1">
    <source>
        <dbReference type="EMBL" id="KRN06787.1"/>
    </source>
</evidence>
<dbReference type="eggNOG" id="COG2755">
    <property type="taxonomic scope" value="Bacteria"/>
</dbReference>
<dbReference type="Gene3D" id="3.40.50.1110">
    <property type="entry name" value="SGNH hydrolase"/>
    <property type="match status" value="1"/>
</dbReference>
<dbReference type="PATRIC" id="fig|1423806.3.peg.353"/>
<reference evidence="1 2" key="1">
    <citation type="journal article" date="2015" name="Genome Announc.">
        <title>Expanding the biotechnology potential of lactobacilli through comparative genomics of 213 strains and associated genera.</title>
        <authorList>
            <person name="Sun Z."/>
            <person name="Harris H.M."/>
            <person name="McCann A."/>
            <person name="Guo C."/>
            <person name="Argimon S."/>
            <person name="Zhang W."/>
            <person name="Yang X."/>
            <person name="Jeffery I.B."/>
            <person name="Cooney J.C."/>
            <person name="Kagawa T.F."/>
            <person name="Liu W."/>
            <person name="Song Y."/>
            <person name="Salvetti E."/>
            <person name="Wrobel A."/>
            <person name="Rasinkangas P."/>
            <person name="Parkhill J."/>
            <person name="Rea M.C."/>
            <person name="O'Sullivan O."/>
            <person name="Ritari J."/>
            <person name="Douillard F.P."/>
            <person name="Paul Ross R."/>
            <person name="Yang R."/>
            <person name="Briner A.E."/>
            <person name="Felis G.E."/>
            <person name="de Vos W.M."/>
            <person name="Barrangou R."/>
            <person name="Klaenhammer T.R."/>
            <person name="Caufield P.W."/>
            <person name="Cui Y."/>
            <person name="Zhang H."/>
            <person name="O'Toole P.W."/>
        </authorList>
    </citation>
    <scope>NUCLEOTIDE SEQUENCE [LARGE SCALE GENOMIC DNA]</scope>
    <source>
        <strain evidence="1 2">DSM 21376</strain>
    </source>
</reference>
<dbReference type="GO" id="GO:0016788">
    <property type="term" value="F:hydrolase activity, acting on ester bonds"/>
    <property type="evidence" value="ECO:0007669"/>
    <property type="project" value="InterPro"/>
</dbReference>
<comment type="caution">
    <text evidence="1">The sequence shown here is derived from an EMBL/GenBank/DDBJ whole genome shotgun (WGS) entry which is preliminary data.</text>
</comment>
<dbReference type="EMBL" id="AYZF01000008">
    <property type="protein sequence ID" value="KRN06787.1"/>
    <property type="molecule type" value="Genomic_DNA"/>
</dbReference>
<dbReference type="InterPro" id="IPR001087">
    <property type="entry name" value="GDSL"/>
</dbReference>
<evidence type="ECO:0008006" key="3">
    <source>
        <dbReference type="Google" id="ProtNLM"/>
    </source>
</evidence>
<dbReference type="InterPro" id="IPR036514">
    <property type="entry name" value="SGNH_hydro_sf"/>
</dbReference>
<sequence>MLEWKLGWYHSCDDYRALPFTFTEITEVIQATVNLSGDQLRLGLSNQYGVSELVFQKVEISLDEKFHVKQSITFNGMTQARIAKGTTLKSDPAYLKIKAGMQLYVKLSSNVTQTYADFCCTYDTTLTNASFVRSYVGMPHFYHSMNARRGWFCLNEIDILTDSEPVLINVTGDSLVEMGQISTSLTEALYYMNPEKIVVVNTGVSGERLLANAPTDEPIYRTFGQSLLQKAPVEVRKLQPTLTIAFVGANDLLLPLLSEEAKKQIITLEQFQQGIEHLKRIMAEHDSHLILGTILPFRLGHGSVPHTQMYADAMARRLEINCYLRSLPETLDCSCLVEDTTQELKTLYDFGDHIHLNKRGGQKIAMALRNTIEKKVVLKRLHDKKYN</sequence>
<proteinExistence type="predicted"/>
<name>A0A0R2DTR8_9LACO</name>
<accession>A0A0R2DTR8</accession>
<dbReference type="PANTHER" id="PTHR43784">
    <property type="entry name" value="GDSL-LIKE LIPASE/ACYLHYDROLASE, PUTATIVE (AFU_ORTHOLOGUE AFUA_2G00820)-RELATED"/>
    <property type="match status" value="1"/>
</dbReference>
<evidence type="ECO:0000313" key="2">
    <source>
        <dbReference type="Proteomes" id="UP000050961"/>
    </source>
</evidence>
<keyword evidence="2" id="KW-1185">Reference proteome</keyword>
<dbReference type="AlphaFoldDB" id="A0A0R2DTR8"/>